<keyword evidence="4" id="KW-0653">Protein transport</keyword>
<evidence type="ECO:0000259" key="8">
    <source>
        <dbReference type="Pfam" id="PF14796"/>
    </source>
</evidence>
<dbReference type="GO" id="GO:0006886">
    <property type="term" value="P:intracellular protein transport"/>
    <property type="evidence" value="ECO:0007669"/>
    <property type="project" value="InterPro"/>
</dbReference>
<feature type="compositionally biased region" description="Basic and acidic residues" evidence="6">
    <location>
        <begin position="862"/>
        <end position="872"/>
    </location>
</feature>
<dbReference type="Pfam" id="PF14796">
    <property type="entry name" value="AP3B1_C"/>
    <property type="match status" value="1"/>
</dbReference>
<feature type="region of interest" description="Disordered" evidence="6">
    <location>
        <begin position="745"/>
        <end position="780"/>
    </location>
</feature>
<dbReference type="Gene3D" id="1.25.10.10">
    <property type="entry name" value="Leucine-rich Repeat Variant"/>
    <property type="match status" value="1"/>
</dbReference>
<dbReference type="GO" id="GO:0012505">
    <property type="term" value="C:endomembrane system"/>
    <property type="evidence" value="ECO:0007669"/>
    <property type="project" value="UniProtKB-SubCell"/>
</dbReference>
<reference evidence="10" key="2">
    <citation type="submission" date="2023-11" db="UniProtKB">
        <authorList>
            <consortium name="WormBaseParasite"/>
        </authorList>
    </citation>
    <scope>IDENTIFICATION</scope>
</reference>
<feature type="compositionally biased region" description="Acidic residues" evidence="6">
    <location>
        <begin position="799"/>
        <end position="822"/>
    </location>
</feature>
<keyword evidence="3" id="KW-0813">Transport</keyword>
<dbReference type="InterPro" id="IPR016024">
    <property type="entry name" value="ARM-type_fold"/>
</dbReference>
<feature type="region of interest" description="Disordered" evidence="6">
    <location>
        <begin position="896"/>
        <end position="925"/>
    </location>
</feature>
<feature type="domain" description="AP-3 complex subunit beta C-terminal" evidence="8">
    <location>
        <begin position="1091"/>
        <end position="1166"/>
    </location>
</feature>
<accession>A0AA85GFT2</accession>
<evidence type="ECO:0000256" key="3">
    <source>
        <dbReference type="ARBA" id="ARBA00022448"/>
    </source>
</evidence>
<evidence type="ECO:0000256" key="4">
    <source>
        <dbReference type="ARBA" id="ARBA00022927"/>
    </source>
</evidence>
<feature type="domain" description="Clathrin/coatomer adaptor adaptin-like N-terminal" evidence="7">
    <location>
        <begin position="73"/>
        <end position="646"/>
    </location>
</feature>
<dbReference type="PANTHER" id="PTHR11134">
    <property type="entry name" value="ADAPTOR COMPLEX SUBUNIT BETA FAMILY MEMBER"/>
    <property type="match status" value="1"/>
</dbReference>
<evidence type="ECO:0000313" key="9">
    <source>
        <dbReference type="Proteomes" id="UP000050792"/>
    </source>
</evidence>
<evidence type="ECO:0000256" key="1">
    <source>
        <dbReference type="ARBA" id="ARBA00004308"/>
    </source>
</evidence>
<dbReference type="WBParaSite" id="SRDH1_97230.1">
    <property type="protein sequence ID" value="SRDH1_97230.1"/>
    <property type="gene ID" value="SRDH1_97230"/>
</dbReference>
<dbReference type="SUPFAM" id="SSF48371">
    <property type="entry name" value="ARM repeat"/>
    <property type="match status" value="1"/>
</dbReference>
<keyword evidence="5" id="KW-0472">Membrane</keyword>
<feature type="compositionally biased region" description="Low complexity" evidence="6">
    <location>
        <begin position="905"/>
        <end position="922"/>
    </location>
</feature>
<feature type="compositionally biased region" description="Polar residues" evidence="6">
    <location>
        <begin position="299"/>
        <end position="333"/>
    </location>
</feature>
<feature type="region of interest" description="Disordered" evidence="6">
    <location>
        <begin position="792"/>
        <end position="880"/>
    </location>
</feature>
<dbReference type="InterPro" id="IPR002553">
    <property type="entry name" value="Clathrin/coatomer_adapt-like_N"/>
</dbReference>
<evidence type="ECO:0008006" key="11">
    <source>
        <dbReference type="Google" id="ProtNLM"/>
    </source>
</evidence>
<evidence type="ECO:0000256" key="5">
    <source>
        <dbReference type="ARBA" id="ARBA00023136"/>
    </source>
</evidence>
<name>A0AA85GFT2_9TREM</name>
<feature type="compositionally biased region" description="Acidic residues" evidence="6">
    <location>
        <begin position="848"/>
        <end position="861"/>
    </location>
</feature>
<comment type="similarity">
    <text evidence="2">Belongs to the adaptor complexes large subunit family.</text>
</comment>
<feature type="region of interest" description="Disordered" evidence="6">
    <location>
        <begin position="1003"/>
        <end position="1024"/>
    </location>
</feature>
<evidence type="ECO:0000256" key="2">
    <source>
        <dbReference type="ARBA" id="ARBA00006613"/>
    </source>
</evidence>
<dbReference type="Proteomes" id="UP000050792">
    <property type="component" value="Unassembled WGS sequence"/>
</dbReference>
<dbReference type="InterPro" id="IPR011989">
    <property type="entry name" value="ARM-like"/>
</dbReference>
<feature type="compositionally biased region" description="Low complexity" evidence="6">
    <location>
        <begin position="673"/>
        <end position="683"/>
    </location>
</feature>
<feature type="region of interest" description="Disordered" evidence="6">
    <location>
        <begin position="657"/>
        <end position="683"/>
    </location>
</feature>
<protein>
    <recommendedName>
        <fullName evidence="11">Clathrin/coatomer adaptor adaptin-like N-terminal domain-containing protein</fullName>
    </recommendedName>
</protein>
<dbReference type="InterPro" id="IPR029390">
    <property type="entry name" value="AP3B_C"/>
</dbReference>
<dbReference type="Pfam" id="PF01602">
    <property type="entry name" value="Adaptin_N"/>
    <property type="match status" value="1"/>
</dbReference>
<comment type="subcellular location">
    <subcellularLocation>
        <location evidence="1">Endomembrane system</location>
    </subcellularLocation>
</comment>
<reference evidence="9" key="1">
    <citation type="submission" date="2022-06" db="EMBL/GenBank/DDBJ databases">
        <authorList>
            <person name="Berger JAMES D."/>
            <person name="Berger JAMES D."/>
        </authorList>
    </citation>
    <scope>NUCLEOTIDE SEQUENCE [LARGE SCALE GENOMIC DNA]</scope>
</reference>
<organism evidence="9 10">
    <name type="scientific">Schistosoma rodhaini</name>
    <dbReference type="NCBI Taxonomy" id="6188"/>
    <lineage>
        <taxon>Eukaryota</taxon>
        <taxon>Metazoa</taxon>
        <taxon>Spiralia</taxon>
        <taxon>Lophotrochozoa</taxon>
        <taxon>Platyhelminthes</taxon>
        <taxon>Trematoda</taxon>
        <taxon>Digenea</taxon>
        <taxon>Strigeidida</taxon>
        <taxon>Schistosomatoidea</taxon>
        <taxon>Schistosomatidae</taxon>
        <taxon>Schistosoma</taxon>
    </lineage>
</organism>
<dbReference type="GO" id="GO:0016192">
    <property type="term" value="P:vesicle-mediated transport"/>
    <property type="evidence" value="ECO:0007669"/>
    <property type="project" value="InterPro"/>
</dbReference>
<evidence type="ECO:0000256" key="6">
    <source>
        <dbReference type="SAM" id="MobiDB-lite"/>
    </source>
</evidence>
<sequence>MAERHCASYKLEDKVIDAFSSVFTLSMLDEGFQSASLSSEISQGSSYNRSGDIEIGNDLSSSVVFSADFHKFDDLKNLLDTNKDAVKLGAMKRIIEMVARGKDCSDLFLAVVKNVVSKNAEIRKLVYAFLTHYAEQEQDIALLSISTFQRALKDPNQLVRASSLRVLSSIRIPLILPIVTLAIQEASKDLSPYVRKTAAHAILKVYSLDPTEKDTLIEIIDRLLSDKTTVVVGSAVRAFEEVCPERLDLIHKNYRKLCNLVMDVDEWGQVVILSMLTRYARTQFPNPEKSLITIEDDNSPTTANLSSNQSDNGQSKSIPISGNSNSHNCSLSKSDTIITTPEKSTQYSMSDALPILDADRNALLNASRYLLHSHNSAVVMASSQLLFYLNAKDDYPAVVRALIRTLHRNREVQYIVLSNIASLITIEHRHLFEPYLRSFFIFSTDSLQVKLLKLEILSSLITETSCSVILREFQYYVNSFDEEFVTATIQAIGRCAGIVPQISDVCLGGLLRLMSRPKEKIMGECVIVLRKLLQMKTTDHKEIITHIAQLADTMTIPTALASILWLLGEFSHRVPKIAPDILRKMAKSFTQQETIVKFQIINLAAKLCIVNPRQTLILTQYIFNLAKYDTNYDIRDKARFLRGLLFPQIITNPTLISDDSSSSPGGNRSELKSNNTTNNNSISSNTFLSKNIRKICLATKPAPIIKSQFEGRSNFRLGTLSHILQHRLSGYRELTDWPTIPPDPWSRVISTPPQSTATSIDSEPCEINSPKSSVLHTQHRIDEKKKDRFGNISLNDFFSETEDDDDEDEEEEKDEKEMDELIDERQTGNKKAERILSSFYGSENTSSDGDDNGEYTSDEDQFEKNEEAIYKDDDYDNESDSDFDIEYLLRSKQQLSTVQNHNNKEQSSSSSNLSESQSSSLLPTGVSAPVTITTLNDTITSESLKEDSFTGEKFIHDINELQTSMKQDLNSWLNAQSSSSSSNVSVYDAVIEEDIEKLNEQSLVNTSDSKPSCDQPSTNFTSDGAIHTQSNFKDTSEVNNKETNDSSNILYPSLQHSNDVGCVDSPVQIHNYSLLWFTLINPHQNDIIGQLQYTRIIWSNNPKLIIINLKLSNQNTNVNITNIQFDLMNSVIGRLLVDANRIQSFSPIVQLKPQSTCTVQFGIDFAGFCDPIDLDLIYQIKSNDSLNTSSNNHQLLHRWRICLNPPASELIRPINLNEKEYFKERSKLISTQSFYHNHLVTIINNNEGICQSELLSKLITHLLQHINIQYQFHKIQTNPKSIVCNDIELHENMNCHSNERTTTVMMMTSATTTTTTPTTTDVNTSNNHNNNQTSYITIFLTGQTISDNQLCLLELSYWLNNLSKNDQFSMNFSLFCNSS</sequence>
<proteinExistence type="inferred from homology"/>
<evidence type="ECO:0000259" key="7">
    <source>
        <dbReference type="Pfam" id="PF01602"/>
    </source>
</evidence>
<keyword evidence="9" id="KW-1185">Reference proteome</keyword>
<feature type="compositionally biased region" description="Basic and acidic residues" evidence="6">
    <location>
        <begin position="823"/>
        <end position="834"/>
    </location>
</feature>
<evidence type="ECO:0000313" key="10">
    <source>
        <dbReference type="WBParaSite" id="SRDH1_97230.1"/>
    </source>
</evidence>
<dbReference type="GO" id="GO:0030117">
    <property type="term" value="C:membrane coat"/>
    <property type="evidence" value="ECO:0007669"/>
    <property type="project" value="InterPro"/>
</dbReference>
<feature type="region of interest" description="Disordered" evidence="6">
    <location>
        <begin position="290"/>
        <end position="333"/>
    </location>
</feature>
<feature type="compositionally biased region" description="Polar residues" evidence="6">
    <location>
        <begin position="657"/>
        <end position="666"/>
    </location>
</feature>
<feature type="compositionally biased region" description="Polar residues" evidence="6">
    <location>
        <begin position="748"/>
        <end position="761"/>
    </location>
</feature>
<dbReference type="InterPro" id="IPR026739">
    <property type="entry name" value="AP_beta"/>
</dbReference>